<dbReference type="EMBL" id="BFBB01000004">
    <property type="protein sequence ID" value="GBF50297.1"/>
    <property type="molecule type" value="Genomic_DNA"/>
</dbReference>
<name>A0A2P2E078_9LEPT</name>
<gene>
    <name evidence="1" type="ORF">LPTSP4_18220</name>
</gene>
<keyword evidence="2" id="KW-1185">Reference proteome</keyword>
<evidence type="ECO:0000313" key="2">
    <source>
        <dbReference type="Proteomes" id="UP000245133"/>
    </source>
</evidence>
<proteinExistence type="predicted"/>
<sequence>MKGTVGIVGAGPAGLAMAKACKKVGLNYVKSALFTNYYETDTFKSFLLETRLSLLKV</sequence>
<comment type="caution">
    <text evidence="1">The sequence shown here is derived from an EMBL/GenBank/DDBJ whole genome shotgun (WGS) entry which is preliminary data.</text>
</comment>
<organism evidence="1 2">
    <name type="scientific">Leptospira ryugenii</name>
    <dbReference type="NCBI Taxonomy" id="1917863"/>
    <lineage>
        <taxon>Bacteria</taxon>
        <taxon>Pseudomonadati</taxon>
        <taxon>Spirochaetota</taxon>
        <taxon>Spirochaetia</taxon>
        <taxon>Leptospirales</taxon>
        <taxon>Leptospiraceae</taxon>
        <taxon>Leptospira</taxon>
    </lineage>
</organism>
<dbReference type="AlphaFoldDB" id="A0A2P2E078"/>
<accession>A0A2P2E078</accession>
<evidence type="ECO:0000313" key="1">
    <source>
        <dbReference type="EMBL" id="GBF50297.1"/>
    </source>
</evidence>
<protein>
    <submittedName>
        <fullName evidence="1">Thioredoxin reductase</fullName>
    </submittedName>
</protein>
<dbReference type="Proteomes" id="UP000245133">
    <property type="component" value="Unassembled WGS sequence"/>
</dbReference>
<dbReference type="RefSeq" id="WP_167836956.1">
    <property type="nucleotide sequence ID" value="NZ_BFBB01000004.1"/>
</dbReference>
<reference evidence="1 2" key="1">
    <citation type="submission" date="2018-02" db="EMBL/GenBank/DDBJ databases">
        <title>Novel Leptospira species isolated from soil and water in Japan.</title>
        <authorList>
            <person name="Nakao R."/>
            <person name="Masuzawa T."/>
        </authorList>
    </citation>
    <scope>NUCLEOTIDE SEQUENCE [LARGE SCALE GENOMIC DNA]</scope>
    <source>
        <strain evidence="1 2">YH101</strain>
    </source>
</reference>